<organism evidence="3 5">
    <name type="scientific">Bursaphelenchus xylophilus</name>
    <name type="common">Pinewood nematode worm</name>
    <name type="synonym">Aphelenchoides xylophilus</name>
    <dbReference type="NCBI Taxonomy" id="6326"/>
    <lineage>
        <taxon>Eukaryota</taxon>
        <taxon>Metazoa</taxon>
        <taxon>Ecdysozoa</taxon>
        <taxon>Nematoda</taxon>
        <taxon>Chromadorea</taxon>
        <taxon>Rhabditida</taxon>
        <taxon>Tylenchina</taxon>
        <taxon>Tylenchomorpha</taxon>
        <taxon>Aphelenchoidea</taxon>
        <taxon>Aphelenchoididae</taxon>
        <taxon>Bursaphelenchus</taxon>
    </lineage>
</organism>
<evidence type="ECO:0000313" key="2">
    <source>
        <dbReference type="EMBL" id="CAD5217476.1"/>
    </source>
</evidence>
<dbReference type="Proteomes" id="UP000582659">
    <property type="component" value="Unassembled WGS sequence"/>
</dbReference>
<feature type="signal peptide" evidence="1">
    <location>
        <begin position="1"/>
        <end position="18"/>
    </location>
</feature>
<evidence type="ECO:0000313" key="5">
    <source>
        <dbReference type="WBParaSite" id="BXY_1697000.1"/>
    </source>
</evidence>
<reference evidence="2" key="2">
    <citation type="submission" date="2020-09" db="EMBL/GenBank/DDBJ databases">
        <authorList>
            <person name="Kikuchi T."/>
        </authorList>
    </citation>
    <scope>NUCLEOTIDE SEQUENCE</scope>
    <source>
        <strain evidence="2">Ka4C1</strain>
    </source>
</reference>
<dbReference type="Proteomes" id="UP000095284">
    <property type="component" value="Unplaced"/>
</dbReference>
<evidence type="ECO:0000313" key="3">
    <source>
        <dbReference type="Proteomes" id="UP000095284"/>
    </source>
</evidence>
<dbReference type="EMBL" id="CAJFCV020000002">
    <property type="protein sequence ID" value="CAG9101103.1"/>
    <property type="molecule type" value="Genomic_DNA"/>
</dbReference>
<sequence length="123" mass="14488">MFLKYLIPIFYLIYSSHCQTYNKNRTIYSIELDASINILSKCIGPTGHVQTLPHYTVFLIYNRPHFCEDVLKNAAHDYIYNYYPTHTDVYKNEENTVSMKCDSKFFLAKLSETTTLLQSYCNE</sequence>
<accession>A0A1I7SV95</accession>
<gene>
    <name evidence="2" type="ORF">BXYJ_LOCUS5054</name>
</gene>
<dbReference type="WBParaSite" id="BXY_1697000.1">
    <property type="protein sequence ID" value="BXY_1697000.1"/>
    <property type="gene ID" value="BXY_1697000"/>
</dbReference>
<dbReference type="Proteomes" id="UP000659654">
    <property type="component" value="Unassembled WGS sequence"/>
</dbReference>
<dbReference type="AlphaFoldDB" id="A0A1I7SV95"/>
<dbReference type="OrthoDB" id="10409333at2759"/>
<feature type="chain" id="PRO_5036022297" evidence="1">
    <location>
        <begin position="19"/>
        <end position="123"/>
    </location>
</feature>
<proteinExistence type="predicted"/>
<evidence type="ECO:0000313" key="4">
    <source>
        <dbReference type="Proteomes" id="UP000659654"/>
    </source>
</evidence>
<evidence type="ECO:0000256" key="1">
    <source>
        <dbReference type="SAM" id="SignalP"/>
    </source>
</evidence>
<name>A0A1I7SV95_BURXY</name>
<dbReference type="EMBL" id="CAJFDI010000002">
    <property type="protein sequence ID" value="CAD5217476.1"/>
    <property type="molecule type" value="Genomic_DNA"/>
</dbReference>
<keyword evidence="1" id="KW-0732">Signal</keyword>
<reference evidence="5" key="1">
    <citation type="submission" date="2016-11" db="UniProtKB">
        <authorList>
            <consortium name="WormBaseParasite"/>
        </authorList>
    </citation>
    <scope>IDENTIFICATION</scope>
</reference>
<keyword evidence="4" id="KW-1185">Reference proteome</keyword>
<protein>
    <submittedName>
        <fullName evidence="2">(pine wood nematode) hypothetical protein</fullName>
    </submittedName>
</protein>